<keyword evidence="1" id="KW-0812">Transmembrane</keyword>
<name>A0A1W1UWN3_DESTI</name>
<proteinExistence type="predicted"/>
<dbReference type="AlphaFoldDB" id="A0A1W1UWN3"/>
<keyword evidence="1" id="KW-0472">Membrane</keyword>
<evidence type="ECO:0000313" key="3">
    <source>
        <dbReference type="Proteomes" id="UP000192731"/>
    </source>
</evidence>
<sequence length="40" mass="4642">MKKNIFLVLTRTFYTLFITGTIISLFIVYKDIDSALLLNT</sequence>
<reference evidence="2 3" key="1">
    <citation type="submission" date="2017-04" db="EMBL/GenBank/DDBJ databases">
        <authorList>
            <person name="Afonso C.L."/>
            <person name="Miller P.J."/>
            <person name="Scott M.A."/>
            <person name="Spackman E."/>
            <person name="Goraichik I."/>
            <person name="Dimitrov K.M."/>
            <person name="Suarez D.L."/>
            <person name="Swayne D.E."/>
        </authorList>
    </citation>
    <scope>NUCLEOTIDE SEQUENCE [LARGE SCALE GENOMIC DNA]</scope>
    <source>
        <strain evidence="2 3">DSM 11270</strain>
    </source>
</reference>
<organism evidence="2 3">
    <name type="scientific">Desulfonispora thiosulfatigenes DSM 11270</name>
    <dbReference type="NCBI Taxonomy" id="656914"/>
    <lineage>
        <taxon>Bacteria</taxon>
        <taxon>Bacillati</taxon>
        <taxon>Bacillota</taxon>
        <taxon>Clostridia</taxon>
        <taxon>Eubacteriales</taxon>
        <taxon>Peptococcaceae</taxon>
        <taxon>Desulfonispora</taxon>
    </lineage>
</organism>
<keyword evidence="1" id="KW-1133">Transmembrane helix</keyword>
<accession>A0A1W1UWN3</accession>
<gene>
    <name evidence="2" type="ORF">SAMN00017405_1618</name>
</gene>
<protein>
    <submittedName>
        <fullName evidence="2">Uncharacterized protein</fullName>
    </submittedName>
</protein>
<evidence type="ECO:0000313" key="2">
    <source>
        <dbReference type="EMBL" id="SMB85201.1"/>
    </source>
</evidence>
<evidence type="ECO:0000256" key="1">
    <source>
        <dbReference type="SAM" id="Phobius"/>
    </source>
</evidence>
<dbReference type="Proteomes" id="UP000192731">
    <property type="component" value="Unassembled WGS sequence"/>
</dbReference>
<dbReference type="EMBL" id="FWWT01000012">
    <property type="protein sequence ID" value="SMB85201.1"/>
    <property type="molecule type" value="Genomic_DNA"/>
</dbReference>
<feature type="transmembrane region" description="Helical" evidence="1">
    <location>
        <begin position="12"/>
        <end position="29"/>
    </location>
</feature>
<keyword evidence="3" id="KW-1185">Reference proteome</keyword>
<dbReference type="STRING" id="656914.SAMN00017405_1618"/>
<dbReference type="RefSeq" id="WP_278336324.1">
    <property type="nucleotide sequence ID" value="NZ_FWWT01000012.1"/>
</dbReference>